<dbReference type="RefSeq" id="WP_085616877.1">
    <property type="nucleotide sequence ID" value="NZ_JFKB01000003.1"/>
</dbReference>
<dbReference type="Proteomes" id="UP000193396">
    <property type="component" value="Unassembled WGS sequence"/>
</dbReference>
<dbReference type="InterPro" id="IPR050101">
    <property type="entry name" value="CinA"/>
</dbReference>
<proteinExistence type="predicted"/>
<dbReference type="SUPFAM" id="SSF53218">
    <property type="entry name" value="Molybdenum cofactor biosynthesis proteins"/>
    <property type="match status" value="1"/>
</dbReference>
<dbReference type="SMART" id="SM00852">
    <property type="entry name" value="MoCF_biosynth"/>
    <property type="match status" value="1"/>
</dbReference>
<dbReference type="InterPro" id="IPR056596">
    <property type="entry name" value="FLAD1_M"/>
</dbReference>
<dbReference type="InterPro" id="IPR001453">
    <property type="entry name" value="MoaB/Mog_dom"/>
</dbReference>
<organism evidence="2 3">
    <name type="scientific">Thalassospira alkalitolerans</name>
    <dbReference type="NCBI Taxonomy" id="1293890"/>
    <lineage>
        <taxon>Bacteria</taxon>
        <taxon>Pseudomonadati</taxon>
        <taxon>Pseudomonadota</taxon>
        <taxon>Alphaproteobacteria</taxon>
        <taxon>Rhodospirillales</taxon>
        <taxon>Thalassospiraceae</taxon>
        <taxon>Thalassospira</taxon>
    </lineage>
</organism>
<dbReference type="PANTHER" id="PTHR13939:SF0">
    <property type="entry name" value="NMN AMIDOHYDROLASE-LIKE PROTEIN YFAY"/>
    <property type="match status" value="1"/>
</dbReference>
<evidence type="ECO:0000259" key="1">
    <source>
        <dbReference type="SMART" id="SM00852"/>
    </source>
</evidence>
<dbReference type="Pfam" id="PF24102">
    <property type="entry name" value="FLAD1_M"/>
    <property type="match status" value="1"/>
</dbReference>
<dbReference type="EMBL" id="JFKB01000003">
    <property type="protein sequence ID" value="OSQ49137.1"/>
    <property type="molecule type" value="Genomic_DNA"/>
</dbReference>
<feature type="domain" description="MoaB/Mog" evidence="1">
    <location>
        <begin position="8"/>
        <end position="170"/>
    </location>
</feature>
<dbReference type="Gene3D" id="3.40.980.10">
    <property type="entry name" value="MoaB/Mog-like domain"/>
    <property type="match status" value="1"/>
</dbReference>
<dbReference type="OrthoDB" id="9801454at2"/>
<dbReference type="CDD" id="cd00885">
    <property type="entry name" value="cinA"/>
    <property type="match status" value="1"/>
</dbReference>
<sequence>MSDPVRACLIIIGNEILSGRTHDKNLPYLAEELNKLGIRLAETRVIPDIETTIIETVNECRAKFDYVFTTGGIGPTHDDITSPCVARAFGVEIELNAKAHALLKSHYENPADLNDARLRMAHIPVGAELIDNPVSKAPGFRMENVYVMAGVPMIMQAMFQGIKHQLTGGRPMVSRSVGGYIPEGSIAKVLGDIQHDFPDTDIGSYPFLREGKLGTTLVVRGEEAKDVDLASERIRAVIVDQGREVIEDSGPVSS</sequence>
<reference evidence="2 3" key="1">
    <citation type="submission" date="2014-03" db="EMBL/GenBank/DDBJ databases">
        <title>The draft genome sequence of Thalassospira alkalitolerans JCM 18968.</title>
        <authorList>
            <person name="Lai Q."/>
            <person name="Shao Z."/>
        </authorList>
    </citation>
    <scope>NUCLEOTIDE SEQUENCE [LARGE SCALE GENOMIC DNA]</scope>
    <source>
        <strain evidence="2 3">JCM 18968</strain>
    </source>
</reference>
<dbReference type="AlphaFoldDB" id="A0A1Y2LDR4"/>
<dbReference type="STRING" id="1293890.TALK_06000"/>
<accession>A0A1Y2LDR4</accession>
<dbReference type="PANTHER" id="PTHR13939">
    <property type="entry name" value="NICOTINAMIDE-NUCLEOTIDE AMIDOHYDROLASE PNCC"/>
    <property type="match status" value="1"/>
</dbReference>
<evidence type="ECO:0000313" key="3">
    <source>
        <dbReference type="Proteomes" id="UP000193396"/>
    </source>
</evidence>
<keyword evidence="3" id="KW-1185">Reference proteome</keyword>
<dbReference type="InterPro" id="IPR036425">
    <property type="entry name" value="MoaB/Mog-like_dom_sf"/>
</dbReference>
<evidence type="ECO:0000313" key="2">
    <source>
        <dbReference type="EMBL" id="OSQ49137.1"/>
    </source>
</evidence>
<protein>
    <submittedName>
        <fullName evidence="2">Molybdopterin-binding protein</fullName>
    </submittedName>
</protein>
<gene>
    <name evidence="2" type="ORF">TALK_06000</name>
</gene>
<comment type="caution">
    <text evidence="2">The sequence shown here is derived from an EMBL/GenBank/DDBJ whole genome shotgun (WGS) entry which is preliminary data.</text>
</comment>
<dbReference type="Pfam" id="PF00994">
    <property type="entry name" value="MoCF_biosynth"/>
    <property type="match status" value="1"/>
</dbReference>
<name>A0A1Y2LDR4_9PROT</name>